<comment type="subcellular location">
    <subcellularLocation>
        <location evidence="1">Lysosome membrane</location>
        <topology evidence="1">Multi-pass membrane protein</topology>
    </subcellularLocation>
</comment>
<sequence length="200" mass="21899">MCRLSKMASANVYLESKGTSVCQALLVGSVVILLDSSRAFYNLVAVAVSPDHMPSPFNYGWDNLKVREEDVSSEEYVVFGMVLFLWEFIPTVSIVLFFRAQRLSQNLAPAGMINSHSYSSRAYFFDNPRRYDSDDDLPRLGGGSISTPQSSGWYGSLTGSDICATIPSSAAPSTDVAPLLFTHGSLDSRHHHNGHVALQN</sequence>
<dbReference type="Ensembl" id="ENSACAT00000007024.4">
    <property type="protein sequence ID" value="ENSACAP00000006874.3"/>
    <property type="gene ID" value="ENSACAG00000007029.4"/>
</dbReference>
<dbReference type="STRING" id="28377.ENSACAP00000006874"/>
<name>H9GC75_ANOCA</name>
<evidence type="ECO:0000256" key="4">
    <source>
        <dbReference type="ARBA" id="ARBA00023136"/>
    </source>
</evidence>
<keyword evidence="8" id="KW-1185">Reference proteome</keyword>
<proteinExistence type="predicted"/>
<reference evidence="7" key="1">
    <citation type="submission" date="2009-12" db="EMBL/GenBank/DDBJ databases">
        <title>The Genome Sequence of Anolis carolinensis (Green Anole Lizard).</title>
        <authorList>
            <consortium name="The Genome Sequencing Platform"/>
            <person name="Di Palma F."/>
            <person name="Alfoldi J."/>
            <person name="Heiman D."/>
            <person name="Young S."/>
            <person name="Grabherr M."/>
            <person name="Johnson J."/>
            <person name="Lander E.S."/>
            <person name="Lindblad-Toh K."/>
        </authorList>
    </citation>
    <scope>NUCLEOTIDE SEQUENCE [LARGE SCALE GENOMIC DNA]</scope>
    <source>
        <strain evidence="7">JBL SC #1</strain>
    </source>
</reference>
<dbReference type="AlphaFoldDB" id="H9GC75"/>
<keyword evidence="2 6" id="KW-0812">Transmembrane</keyword>
<dbReference type="GeneTree" id="ENSGT00940000153986"/>
<protein>
    <submittedName>
        <fullName evidence="7">G protein-coupled receptor 137C</fullName>
    </submittedName>
</protein>
<reference evidence="7" key="2">
    <citation type="submission" date="2025-08" db="UniProtKB">
        <authorList>
            <consortium name="Ensembl"/>
        </authorList>
    </citation>
    <scope>IDENTIFICATION</scope>
</reference>
<dbReference type="InParanoid" id="H9GC75"/>
<evidence type="ECO:0000256" key="3">
    <source>
        <dbReference type="ARBA" id="ARBA00022989"/>
    </source>
</evidence>
<keyword evidence="3 6" id="KW-1133">Transmembrane helix</keyword>
<dbReference type="GO" id="GO:0005765">
    <property type="term" value="C:lysosomal membrane"/>
    <property type="evidence" value="ECO:0007669"/>
    <property type="project" value="UniProtKB-SubCell"/>
</dbReference>
<organism evidence="7 8">
    <name type="scientific">Anolis carolinensis</name>
    <name type="common">Green anole</name>
    <name type="synonym">American chameleon</name>
    <dbReference type="NCBI Taxonomy" id="28377"/>
    <lineage>
        <taxon>Eukaryota</taxon>
        <taxon>Metazoa</taxon>
        <taxon>Chordata</taxon>
        <taxon>Craniata</taxon>
        <taxon>Vertebrata</taxon>
        <taxon>Euteleostomi</taxon>
        <taxon>Lepidosauria</taxon>
        <taxon>Squamata</taxon>
        <taxon>Bifurcata</taxon>
        <taxon>Unidentata</taxon>
        <taxon>Episquamata</taxon>
        <taxon>Toxicofera</taxon>
        <taxon>Iguania</taxon>
        <taxon>Dactyloidae</taxon>
        <taxon>Anolis</taxon>
    </lineage>
</organism>
<feature type="transmembrane region" description="Helical" evidence="6">
    <location>
        <begin position="21"/>
        <end position="41"/>
    </location>
</feature>
<dbReference type="PANTHER" id="PTHR15146">
    <property type="entry name" value="INTEGRAL MEMBRANE PROTEIN GPR137"/>
    <property type="match status" value="1"/>
</dbReference>
<keyword evidence="5" id="KW-0458">Lysosome</keyword>
<keyword evidence="4 6" id="KW-0472">Membrane</keyword>
<evidence type="ECO:0000256" key="5">
    <source>
        <dbReference type="ARBA" id="ARBA00023228"/>
    </source>
</evidence>
<dbReference type="PANTHER" id="PTHR15146:SF1">
    <property type="entry name" value="INTEGRAL MEMBRANE PROTEIN GPR137C"/>
    <property type="match status" value="1"/>
</dbReference>
<evidence type="ECO:0000256" key="2">
    <source>
        <dbReference type="ARBA" id="ARBA00022692"/>
    </source>
</evidence>
<dbReference type="Proteomes" id="UP000001646">
    <property type="component" value="Unplaced"/>
</dbReference>
<dbReference type="InterPro" id="IPR029723">
    <property type="entry name" value="GPR137"/>
</dbReference>
<dbReference type="Bgee" id="ENSACAG00000007029">
    <property type="expression patterns" value="Expressed in ovary and 12 other cell types or tissues"/>
</dbReference>
<gene>
    <name evidence="7" type="primary">GPR137C</name>
</gene>
<evidence type="ECO:0000256" key="6">
    <source>
        <dbReference type="SAM" id="Phobius"/>
    </source>
</evidence>
<accession>H9GC75</accession>
<reference evidence="7" key="3">
    <citation type="submission" date="2025-09" db="UniProtKB">
        <authorList>
            <consortium name="Ensembl"/>
        </authorList>
    </citation>
    <scope>IDENTIFICATION</scope>
</reference>
<evidence type="ECO:0000256" key="1">
    <source>
        <dbReference type="ARBA" id="ARBA00004155"/>
    </source>
</evidence>
<dbReference type="HOGENOM" id="CLU_050057_1_0_1"/>
<evidence type="ECO:0000313" key="7">
    <source>
        <dbReference type="Ensembl" id="ENSACAP00000006874.3"/>
    </source>
</evidence>
<evidence type="ECO:0000313" key="8">
    <source>
        <dbReference type="Proteomes" id="UP000001646"/>
    </source>
</evidence>
<feature type="transmembrane region" description="Helical" evidence="6">
    <location>
        <begin position="76"/>
        <end position="98"/>
    </location>
</feature>